<reference evidence="3" key="1">
    <citation type="journal article" date="2021" name="PeerJ">
        <title>Extensive microbial diversity within the chicken gut microbiome revealed by metagenomics and culture.</title>
        <authorList>
            <person name="Gilroy R."/>
            <person name="Ravi A."/>
            <person name="Getino M."/>
            <person name="Pursley I."/>
            <person name="Horton D.L."/>
            <person name="Alikhan N.F."/>
            <person name="Baker D."/>
            <person name="Gharbi K."/>
            <person name="Hall N."/>
            <person name="Watson M."/>
            <person name="Adriaenssens E.M."/>
            <person name="Foster-Nyarko E."/>
            <person name="Jarju S."/>
            <person name="Secka A."/>
            <person name="Antonio M."/>
            <person name="Oren A."/>
            <person name="Chaudhuri R.R."/>
            <person name="La Ragione R."/>
            <person name="Hildebrand F."/>
            <person name="Pallen M.J."/>
        </authorList>
    </citation>
    <scope>NUCLEOTIDE SEQUENCE</scope>
    <source>
        <strain evidence="3">742</strain>
    </source>
</reference>
<gene>
    <name evidence="3" type="ORF">H9864_05360</name>
</gene>
<evidence type="ECO:0000313" key="3">
    <source>
        <dbReference type="EMBL" id="MBU3819781.1"/>
    </source>
</evidence>
<evidence type="ECO:0000313" key="4">
    <source>
        <dbReference type="Proteomes" id="UP000824178"/>
    </source>
</evidence>
<proteinExistence type="predicted"/>
<dbReference type="AlphaFoldDB" id="A0A9E2KK36"/>
<name>A0A9E2KK36_9FIRM</name>
<keyword evidence="3" id="KW-0132">Cell division</keyword>
<dbReference type="GO" id="GO:0051301">
    <property type="term" value="P:cell division"/>
    <property type="evidence" value="ECO:0007669"/>
    <property type="project" value="UniProtKB-KW"/>
</dbReference>
<dbReference type="Proteomes" id="UP000824178">
    <property type="component" value="Unassembled WGS sequence"/>
</dbReference>
<keyword evidence="2" id="KW-0812">Transmembrane</keyword>
<comment type="caution">
    <text evidence="3">The sequence shown here is derived from an EMBL/GenBank/DDBJ whole genome shotgun (WGS) entry which is preliminary data.</text>
</comment>
<keyword evidence="2" id="KW-1133">Transmembrane helix</keyword>
<protein>
    <submittedName>
        <fullName evidence="3">Cell division protein FtsL</fullName>
    </submittedName>
</protein>
<evidence type="ECO:0000256" key="1">
    <source>
        <dbReference type="SAM" id="MobiDB-lite"/>
    </source>
</evidence>
<dbReference type="EMBL" id="JAHLFH010000111">
    <property type="protein sequence ID" value="MBU3819781.1"/>
    <property type="molecule type" value="Genomic_DNA"/>
</dbReference>
<reference evidence="3" key="2">
    <citation type="submission" date="2021-04" db="EMBL/GenBank/DDBJ databases">
        <authorList>
            <person name="Gilroy R."/>
        </authorList>
    </citation>
    <scope>NUCLEOTIDE SEQUENCE</scope>
    <source>
        <strain evidence="3">742</strain>
    </source>
</reference>
<feature type="region of interest" description="Disordered" evidence="1">
    <location>
        <begin position="1"/>
        <end position="26"/>
    </location>
</feature>
<keyword evidence="2" id="KW-0472">Membrane</keyword>
<feature type="transmembrane region" description="Helical" evidence="2">
    <location>
        <begin position="48"/>
        <end position="66"/>
    </location>
</feature>
<evidence type="ECO:0000256" key="2">
    <source>
        <dbReference type="SAM" id="Phobius"/>
    </source>
</evidence>
<sequence>MGQAAYNYDYTEVRRRKPRPQPQRKNNLRVEKGGKRRLTPLQAAMHHMMHLLSLGLLVGFAVALLWSEAQIVELSSEIRSAKATLLSEQSQNDYYTNTLDSRTNITNVEEAAGRLGLMKLDQSQITYIRLNSESVLVRRESAVRKWTDFLHAGALTLMGALNGAD</sequence>
<accession>A0A9E2KK36</accession>
<organism evidence="3 4">
    <name type="scientific">Candidatus Faecalibacterium intestinavium</name>
    <dbReference type="NCBI Taxonomy" id="2838580"/>
    <lineage>
        <taxon>Bacteria</taxon>
        <taxon>Bacillati</taxon>
        <taxon>Bacillota</taxon>
        <taxon>Clostridia</taxon>
        <taxon>Eubacteriales</taxon>
        <taxon>Oscillospiraceae</taxon>
        <taxon>Faecalibacterium</taxon>
    </lineage>
</organism>
<keyword evidence="3" id="KW-0131">Cell cycle</keyword>